<comment type="caution">
    <text evidence="2">The sequence shown here is derived from an EMBL/GenBank/DDBJ whole genome shotgun (WGS) entry which is preliminary data.</text>
</comment>
<evidence type="ECO:0000313" key="3">
    <source>
        <dbReference type="Proteomes" id="UP000483820"/>
    </source>
</evidence>
<proteinExistence type="predicted"/>
<dbReference type="GeneID" id="78776868"/>
<dbReference type="RefSeq" id="XP_053582265.1">
    <property type="nucleotide sequence ID" value="XM_053733352.1"/>
</dbReference>
<protein>
    <submittedName>
        <fullName evidence="2">Uncharacterized protein</fullName>
    </submittedName>
</protein>
<name>A0A6A5GFK6_CAERE</name>
<dbReference type="Proteomes" id="UP000483820">
    <property type="component" value="Chromosome V"/>
</dbReference>
<dbReference type="CTD" id="78776868"/>
<dbReference type="EMBL" id="WUAV01000005">
    <property type="protein sequence ID" value="KAF1753486.1"/>
    <property type="molecule type" value="Genomic_DNA"/>
</dbReference>
<reference evidence="2 3" key="1">
    <citation type="submission" date="2019-12" db="EMBL/GenBank/DDBJ databases">
        <title>Chromosome-level assembly of the Caenorhabditis remanei genome.</title>
        <authorList>
            <person name="Teterina A.A."/>
            <person name="Willis J.H."/>
            <person name="Phillips P.C."/>
        </authorList>
    </citation>
    <scope>NUCLEOTIDE SEQUENCE [LARGE SCALE GENOMIC DNA]</scope>
    <source>
        <strain evidence="2 3">PX506</strain>
        <tissue evidence="2">Whole organism</tissue>
    </source>
</reference>
<evidence type="ECO:0000313" key="2">
    <source>
        <dbReference type="EMBL" id="KAF1753486.1"/>
    </source>
</evidence>
<evidence type="ECO:0000256" key="1">
    <source>
        <dbReference type="SAM" id="MobiDB-lite"/>
    </source>
</evidence>
<sequence length="201" mass="22007">MNHGACEFFGVLLPETQRIQKKFFIGVLHITSSSDAAIPKNSIVVGLSGRDLFFLPPHPHGDGGGGGLHPHPPPPPPIIPNNPGQAAVMETKARRMRSEDCMIEKMKPMKHWAMSAESYASLLYHQVIPPSIPPIPPSPPMIPPSPPSPPPIVSPNPRPPSNPFGAPDTRAIETTTTKIALDEYILEIESKNKWLYRNEMN</sequence>
<feature type="region of interest" description="Disordered" evidence="1">
    <location>
        <begin position="135"/>
        <end position="170"/>
    </location>
</feature>
<accession>A0A6A5GFK6</accession>
<dbReference type="KEGG" id="crq:GCK72_020043"/>
<feature type="compositionally biased region" description="Pro residues" evidence="1">
    <location>
        <begin position="135"/>
        <end position="162"/>
    </location>
</feature>
<gene>
    <name evidence="2" type="ORF">GCK72_020043</name>
</gene>
<organism evidence="2 3">
    <name type="scientific">Caenorhabditis remanei</name>
    <name type="common">Caenorhabditis vulgaris</name>
    <dbReference type="NCBI Taxonomy" id="31234"/>
    <lineage>
        <taxon>Eukaryota</taxon>
        <taxon>Metazoa</taxon>
        <taxon>Ecdysozoa</taxon>
        <taxon>Nematoda</taxon>
        <taxon>Chromadorea</taxon>
        <taxon>Rhabditida</taxon>
        <taxon>Rhabditina</taxon>
        <taxon>Rhabditomorpha</taxon>
        <taxon>Rhabditoidea</taxon>
        <taxon>Rhabditidae</taxon>
        <taxon>Peloderinae</taxon>
        <taxon>Caenorhabditis</taxon>
    </lineage>
</organism>
<dbReference type="AlphaFoldDB" id="A0A6A5GFK6"/>